<dbReference type="Gene3D" id="3.40.50.720">
    <property type="entry name" value="NAD(P)-binding Rossmann-like Domain"/>
    <property type="match status" value="1"/>
</dbReference>
<dbReference type="PANTHER" id="PTHR33303">
    <property type="entry name" value="CYTOPLASMIC PROTEIN-RELATED"/>
    <property type="match status" value="1"/>
</dbReference>
<dbReference type="InterPro" id="IPR036291">
    <property type="entry name" value="NAD(P)-bd_dom_sf"/>
</dbReference>
<accession>A0A5C5X5D0</accession>
<feature type="domain" description="CoA-binding" evidence="1">
    <location>
        <begin position="10"/>
        <end position="102"/>
    </location>
</feature>
<organism evidence="2 3">
    <name type="scientific">Thalassoglobus neptunius</name>
    <dbReference type="NCBI Taxonomy" id="1938619"/>
    <lineage>
        <taxon>Bacteria</taxon>
        <taxon>Pseudomonadati</taxon>
        <taxon>Planctomycetota</taxon>
        <taxon>Planctomycetia</taxon>
        <taxon>Planctomycetales</taxon>
        <taxon>Planctomycetaceae</taxon>
        <taxon>Thalassoglobus</taxon>
    </lineage>
</organism>
<keyword evidence="3" id="KW-1185">Reference proteome</keyword>
<proteinExistence type="predicted"/>
<dbReference type="AlphaFoldDB" id="A0A5C5X5D0"/>
<evidence type="ECO:0000313" key="3">
    <source>
        <dbReference type="Proteomes" id="UP000317243"/>
    </source>
</evidence>
<dbReference type="OrthoDB" id="9804695at2"/>
<dbReference type="EMBL" id="SIHI01000001">
    <property type="protein sequence ID" value="TWT57425.1"/>
    <property type="molecule type" value="Genomic_DNA"/>
</dbReference>
<dbReference type="Proteomes" id="UP000317243">
    <property type="component" value="Unassembled WGS sequence"/>
</dbReference>
<dbReference type="InterPro" id="IPR003781">
    <property type="entry name" value="CoA-bd"/>
</dbReference>
<evidence type="ECO:0000313" key="2">
    <source>
        <dbReference type="EMBL" id="TWT57425.1"/>
    </source>
</evidence>
<sequence>MNSTDAIPSFLAGDVFAVAGASTERHKYGNKVLRCYLQNDRTAYPVNPHAEVVEGVAAYSTLQDLPETVHGLSIITPPEITEKIVEDAIQAGIQHIWMQPGAENEASVASAEQAGINVIAGGPCILVVMGFREE</sequence>
<dbReference type="SUPFAM" id="SSF51735">
    <property type="entry name" value="NAD(P)-binding Rossmann-fold domains"/>
    <property type="match status" value="1"/>
</dbReference>
<dbReference type="Pfam" id="PF13380">
    <property type="entry name" value="CoA_binding_2"/>
    <property type="match status" value="1"/>
</dbReference>
<reference evidence="2 3" key="1">
    <citation type="submission" date="2019-02" db="EMBL/GenBank/DDBJ databases">
        <title>Deep-cultivation of Planctomycetes and their phenomic and genomic characterization uncovers novel biology.</title>
        <authorList>
            <person name="Wiegand S."/>
            <person name="Jogler M."/>
            <person name="Boedeker C."/>
            <person name="Pinto D."/>
            <person name="Vollmers J."/>
            <person name="Rivas-Marin E."/>
            <person name="Kohn T."/>
            <person name="Peeters S.H."/>
            <person name="Heuer A."/>
            <person name="Rast P."/>
            <person name="Oberbeckmann S."/>
            <person name="Bunk B."/>
            <person name="Jeske O."/>
            <person name="Meyerdierks A."/>
            <person name="Storesund J.E."/>
            <person name="Kallscheuer N."/>
            <person name="Luecker S."/>
            <person name="Lage O.M."/>
            <person name="Pohl T."/>
            <person name="Merkel B.J."/>
            <person name="Hornburger P."/>
            <person name="Mueller R.-W."/>
            <person name="Bruemmer F."/>
            <person name="Labrenz M."/>
            <person name="Spormann A.M."/>
            <person name="Op Den Camp H."/>
            <person name="Overmann J."/>
            <person name="Amann R."/>
            <person name="Jetten M.S.M."/>
            <person name="Mascher T."/>
            <person name="Medema M.H."/>
            <person name="Devos D.P."/>
            <person name="Kaster A.-K."/>
            <person name="Ovreas L."/>
            <person name="Rohde M."/>
            <person name="Galperin M.Y."/>
            <person name="Jogler C."/>
        </authorList>
    </citation>
    <scope>NUCLEOTIDE SEQUENCE [LARGE SCALE GENOMIC DNA]</scope>
    <source>
        <strain evidence="2 3">KOR42</strain>
    </source>
</reference>
<protein>
    <recommendedName>
        <fullName evidence="1">CoA-binding domain-containing protein</fullName>
    </recommendedName>
</protein>
<dbReference type="SMART" id="SM00881">
    <property type="entry name" value="CoA_binding"/>
    <property type="match status" value="1"/>
</dbReference>
<comment type="caution">
    <text evidence="2">The sequence shown here is derived from an EMBL/GenBank/DDBJ whole genome shotgun (WGS) entry which is preliminary data.</text>
</comment>
<dbReference type="PANTHER" id="PTHR33303:SF2">
    <property type="entry name" value="COA-BINDING DOMAIN-CONTAINING PROTEIN"/>
    <property type="match status" value="1"/>
</dbReference>
<dbReference type="RefSeq" id="WP_146507258.1">
    <property type="nucleotide sequence ID" value="NZ_SIHI01000001.1"/>
</dbReference>
<gene>
    <name evidence="2" type="ORF">KOR42_07860</name>
</gene>
<evidence type="ECO:0000259" key="1">
    <source>
        <dbReference type="SMART" id="SM00881"/>
    </source>
</evidence>
<name>A0A5C5X5D0_9PLAN</name>